<dbReference type="Pfam" id="PF00392">
    <property type="entry name" value="GntR"/>
    <property type="match status" value="1"/>
</dbReference>
<dbReference type="SMART" id="SM00895">
    <property type="entry name" value="FCD"/>
    <property type="match status" value="1"/>
</dbReference>
<dbReference type="RefSeq" id="WP_135263458.1">
    <property type="nucleotide sequence ID" value="NZ_SMLM01000001.1"/>
</dbReference>
<dbReference type="CDD" id="cd07377">
    <property type="entry name" value="WHTH_GntR"/>
    <property type="match status" value="1"/>
</dbReference>
<evidence type="ECO:0000256" key="1">
    <source>
        <dbReference type="ARBA" id="ARBA00023015"/>
    </source>
</evidence>
<dbReference type="Proteomes" id="UP000298180">
    <property type="component" value="Unassembled WGS sequence"/>
</dbReference>
<keyword evidence="6" id="KW-1185">Reference proteome</keyword>
<dbReference type="PANTHER" id="PTHR43537">
    <property type="entry name" value="TRANSCRIPTIONAL REGULATOR, GNTR FAMILY"/>
    <property type="match status" value="1"/>
</dbReference>
<evidence type="ECO:0000256" key="2">
    <source>
        <dbReference type="ARBA" id="ARBA00023125"/>
    </source>
</evidence>
<organism evidence="5 6">
    <name type="scientific">Ramlibacter henchirensis</name>
    <dbReference type="NCBI Taxonomy" id="204072"/>
    <lineage>
        <taxon>Bacteria</taxon>
        <taxon>Pseudomonadati</taxon>
        <taxon>Pseudomonadota</taxon>
        <taxon>Betaproteobacteria</taxon>
        <taxon>Burkholderiales</taxon>
        <taxon>Comamonadaceae</taxon>
        <taxon>Ramlibacter</taxon>
    </lineage>
</organism>
<sequence>MQRFLERPKSLTDLAHDSIRQLIVSGQIGLGEQLSEASLAAQLGISKTPVREALLRLRVDGLIDIQPQRGTFVFSLSTREVEEICRFREFVEVAALAGAMRERRAELVAALQANVAQMARAHEAGDWRAIPSLDQSFHQVIVDHCENSYLKQAYQLISSKIAAMRARLPEENERVGHCQENHAAIVRLIADAAPAEAQQALALHIQDTLQSYMAAISPESAANSPFVAARRRNGTGAGIAAA</sequence>
<protein>
    <submittedName>
        <fullName evidence="5">GntR family transcriptional regulator</fullName>
    </submittedName>
</protein>
<keyword evidence="1" id="KW-0805">Transcription regulation</keyword>
<proteinExistence type="predicted"/>
<dbReference type="SUPFAM" id="SSF48008">
    <property type="entry name" value="GntR ligand-binding domain-like"/>
    <property type="match status" value="1"/>
</dbReference>
<dbReference type="InterPro" id="IPR008920">
    <property type="entry name" value="TF_FadR/GntR_C"/>
</dbReference>
<dbReference type="GO" id="GO:0003677">
    <property type="term" value="F:DNA binding"/>
    <property type="evidence" value="ECO:0007669"/>
    <property type="project" value="UniProtKB-KW"/>
</dbReference>
<dbReference type="SUPFAM" id="SSF46785">
    <property type="entry name" value="Winged helix' DNA-binding domain"/>
    <property type="match status" value="1"/>
</dbReference>
<keyword evidence="2" id="KW-0238">DNA-binding</keyword>
<comment type="caution">
    <text evidence="5">The sequence shown here is derived from an EMBL/GenBank/DDBJ whole genome shotgun (WGS) entry which is preliminary data.</text>
</comment>
<feature type="domain" description="HTH gntR-type" evidence="4">
    <location>
        <begin position="9"/>
        <end position="76"/>
    </location>
</feature>
<reference evidence="5 6" key="1">
    <citation type="submission" date="2019-03" db="EMBL/GenBank/DDBJ databases">
        <title>Ramlibacter henchirensis DSM 14656, whole genome shotgun sequence.</title>
        <authorList>
            <person name="Zhang X."/>
            <person name="Feng G."/>
            <person name="Zhu H."/>
        </authorList>
    </citation>
    <scope>NUCLEOTIDE SEQUENCE [LARGE SCALE GENOMIC DNA]</scope>
    <source>
        <strain evidence="5 6">DSM 14656</strain>
    </source>
</reference>
<dbReference type="InterPro" id="IPR036390">
    <property type="entry name" value="WH_DNA-bd_sf"/>
</dbReference>
<dbReference type="GO" id="GO:0003700">
    <property type="term" value="F:DNA-binding transcription factor activity"/>
    <property type="evidence" value="ECO:0007669"/>
    <property type="project" value="InterPro"/>
</dbReference>
<dbReference type="Pfam" id="PF07729">
    <property type="entry name" value="FCD"/>
    <property type="match status" value="1"/>
</dbReference>
<evidence type="ECO:0000313" key="6">
    <source>
        <dbReference type="Proteomes" id="UP000298180"/>
    </source>
</evidence>
<name>A0A4Z0C6T2_9BURK</name>
<dbReference type="PANTHER" id="PTHR43537:SF51">
    <property type="entry name" value="HTH-TYPE TRANSCRIPTIONAL REGULATOR LGOR-RELATED"/>
    <property type="match status" value="1"/>
</dbReference>
<accession>A0A4Z0C6T2</accession>
<dbReference type="InterPro" id="IPR036388">
    <property type="entry name" value="WH-like_DNA-bd_sf"/>
</dbReference>
<dbReference type="InterPro" id="IPR011711">
    <property type="entry name" value="GntR_C"/>
</dbReference>
<evidence type="ECO:0000256" key="3">
    <source>
        <dbReference type="ARBA" id="ARBA00023163"/>
    </source>
</evidence>
<dbReference type="AlphaFoldDB" id="A0A4Z0C6T2"/>
<dbReference type="OrthoDB" id="8851860at2"/>
<dbReference type="EMBL" id="SMLM01000001">
    <property type="protein sequence ID" value="TFZ07376.1"/>
    <property type="molecule type" value="Genomic_DNA"/>
</dbReference>
<dbReference type="InterPro" id="IPR000524">
    <property type="entry name" value="Tscrpt_reg_HTH_GntR"/>
</dbReference>
<dbReference type="PROSITE" id="PS50949">
    <property type="entry name" value="HTH_GNTR"/>
    <property type="match status" value="1"/>
</dbReference>
<evidence type="ECO:0000259" key="4">
    <source>
        <dbReference type="PROSITE" id="PS50949"/>
    </source>
</evidence>
<dbReference type="SMART" id="SM00345">
    <property type="entry name" value="HTH_GNTR"/>
    <property type="match status" value="1"/>
</dbReference>
<gene>
    <name evidence="5" type="ORF">EZ313_12475</name>
</gene>
<dbReference type="Gene3D" id="1.10.10.10">
    <property type="entry name" value="Winged helix-like DNA-binding domain superfamily/Winged helix DNA-binding domain"/>
    <property type="match status" value="1"/>
</dbReference>
<keyword evidence="3" id="KW-0804">Transcription</keyword>
<dbReference type="Gene3D" id="1.20.120.530">
    <property type="entry name" value="GntR ligand-binding domain-like"/>
    <property type="match status" value="1"/>
</dbReference>
<evidence type="ECO:0000313" key="5">
    <source>
        <dbReference type="EMBL" id="TFZ07376.1"/>
    </source>
</evidence>